<gene>
    <name evidence="1" type="ORF">MetexDRAFT_0274</name>
</gene>
<dbReference type="AlphaFoldDB" id="H1KCB2"/>
<reference evidence="1 2" key="1">
    <citation type="submission" date="2011-09" db="EMBL/GenBank/DDBJ databases">
        <title>The draft genome of Methylobacterium extorquens DSM 13060.</title>
        <authorList>
            <consortium name="US DOE Joint Genome Institute (JGI-PGF)"/>
            <person name="Lucas S."/>
            <person name="Han J."/>
            <person name="Lapidus A."/>
            <person name="Cheng J.-F."/>
            <person name="Goodwin L."/>
            <person name="Pitluck S."/>
            <person name="Peters L."/>
            <person name="Land M.L."/>
            <person name="Hauser L."/>
            <person name="Koskimaki J."/>
            <person name="Halonen O."/>
            <person name="Pirttila A."/>
            <person name="Frank C."/>
            <person name="Woyke T.J."/>
        </authorList>
    </citation>
    <scope>NUCLEOTIDE SEQUENCE [LARGE SCALE GENOMIC DNA]</scope>
    <source>
        <strain evidence="1 2">DSM 13060</strain>
    </source>
</reference>
<dbReference type="RefSeq" id="WP_003596380.1">
    <property type="nucleotide sequence ID" value="NZ_AGJK01000003.1"/>
</dbReference>
<comment type="caution">
    <text evidence="1">The sequence shown here is derived from an EMBL/GenBank/DDBJ whole genome shotgun (WGS) entry which is preliminary data.</text>
</comment>
<dbReference type="Proteomes" id="UP000004382">
    <property type="component" value="Unassembled WGS sequence"/>
</dbReference>
<organism evidence="1 2">
    <name type="scientific">Methylorubrum extorquens DSM 13060</name>
    <dbReference type="NCBI Taxonomy" id="882800"/>
    <lineage>
        <taxon>Bacteria</taxon>
        <taxon>Pseudomonadati</taxon>
        <taxon>Pseudomonadota</taxon>
        <taxon>Alphaproteobacteria</taxon>
        <taxon>Hyphomicrobiales</taxon>
        <taxon>Methylobacteriaceae</taxon>
        <taxon>Methylorubrum</taxon>
    </lineage>
</organism>
<dbReference type="PATRIC" id="fig|882800.3.peg.259"/>
<evidence type="ECO:0000313" key="1">
    <source>
        <dbReference type="EMBL" id="EHP94929.1"/>
    </source>
</evidence>
<dbReference type="EMBL" id="AGJK01000003">
    <property type="protein sequence ID" value="EHP94929.1"/>
    <property type="molecule type" value="Genomic_DNA"/>
</dbReference>
<sequence length="79" mass="8975">MSKRWTRREDLFLHAHFPAMGDFIGVHDLGRPEGAATKRVKHLKATGAWDALDREKAAERDYLRCLGLLSVEDEQEIAA</sequence>
<proteinExistence type="predicted"/>
<name>H1KCB2_METEX</name>
<accession>H1KCB2</accession>
<evidence type="ECO:0000313" key="2">
    <source>
        <dbReference type="Proteomes" id="UP000004382"/>
    </source>
</evidence>
<protein>
    <submittedName>
        <fullName evidence="1">Uncharacterized protein</fullName>
    </submittedName>
</protein>